<dbReference type="EMBL" id="JACJFM010000054">
    <property type="protein sequence ID" value="MBB1489447.1"/>
    <property type="molecule type" value="Genomic_DNA"/>
</dbReference>
<sequence length="230" mass="25617">VFVNGDLVGVTGSNFGTDGFIKTHVKAGEEYAAMAVKSGLSDTEIITPKAMGINNFDLILSDNQSAPMAVFSASKTYSADAPEGAFDLYHRSEYTPSRDYYSFLDEKVKRGVWIGMWGQSVTVEGAQNQWLQADFLSPITISGFAPIGTSERPGRTPDTITVWIDQGNGLEEYQTFNMDNQLYKEIWFDESLDNIRSIRFHMNASQGLQQDSKFTMDSDILAIDEIFILK</sequence>
<evidence type="ECO:0000313" key="2">
    <source>
        <dbReference type="Proteomes" id="UP000565262"/>
    </source>
</evidence>
<feature type="non-terminal residue" evidence="1">
    <location>
        <position position="1"/>
    </location>
</feature>
<accession>A0A839IYJ6</accession>
<keyword evidence="2" id="KW-1185">Reference proteome</keyword>
<proteinExistence type="predicted"/>
<dbReference type="AlphaFoldDB" id="A0A839IYJ6"/>
<name>A0A839IYJ6_9GAMM</name>
<organism evidence="1 2">
    <name type="scientific">Oceanospirillum sediminis</name>
    <dbReference type="NCBI Taxonomy" id="2760088"/>
    <lineage>
        <taxon>Bacteria</taxon>
        <taxon>Pseudomonadati</taxon>
        <taxon>Pseudomonadota</taxon>
        <taxon>Gammaproteobacteria</taxon>
        <taxon>Oceanospirillales</taxon>
        <taxon>Oceanospirillaceae</taxon>
        <taxon>Oceanospirillum</taxon>
    </lineage>
</organism>
<evidence type="ECO:0000313" key="1">
    <source>
        <dbReference type="EMBL" id="MBB1489447.1"/>
    </source>
</evidence>
<dbReference type="RefSeq" id="WP_182811687.1">
    <property type="nucleotide sequence ID" value="NZ_JACJFM010000054.1"/>
</dbReference>
<comment type="caution">
    <text evidence="1">The sequence shown here is derived from an EMBL/GenBank/DDBJ whole genome shotgun (WGS) entry which is preliminary data.</text>
</comment>
<reference evidence="1 2" key="1">
    <citation type="submission" date="2020-08" db="EMBL/GenBank/DDBJ databases">
        <title>Oceanospirillum sp. nov. isolated from marine sediment.</title>
        <authorList>
            <person name="Ji X."/>
        </authorList>
    </citation>
    <scope>NUCLEOTIDE SEQUENCE [LARGE SCALE GENOMIC DNA]</scope>
    <source>
        <strain evidence="1 2">D5</strain>
    </source>
</reference>
<dbReference type="Gene3D" id="2.60.120.260">
    <property type="entry name" value="Galactose-binding domain-like"/>
    <property type="match status" value="1"/>
</dbReference>
<dbReference type="Proteomes" id="UP000565262">
    <property type="component" value="Unassembled WGS sequence"/>
</dbReference>
<protein>
    <submittedName>
        <fullName evidence="1">Uncharacterized protein</fullName>
    </submittedName>
</protein>
<gene>
    <name evidence="1" type="ORF">H4O21_22825</name>
</gene>